<name>A0ABP6NLY9_9ACTN</name>
<evidence type="ECO:0000313" key="2">
    <source>
        <dbReference type="Proteomes" id="UP001501637"/>
    </source>
</evidence>
<keyword evidence="2" id="KW-1185">Reference proteome</keyword>
<proteinExistence type="predicted"/>
<gene>
    <name evidence="1" type="ORF">GCM10010449_83690</name>
</gene>
<accession>A0ABP6NLY9</accession>
<dbReference type="Proteomes" id="UP001501637">
    <property type="component" value="Unassembled WGS sequence"/>
</dbReference>
<sequence length="258" mass="28908">MSIGSDYALTGPQIEDIFNVRLRPYLPAYLTNVAPKTYGVRYTFKPFTGREEEPTAPRRIYDDPKLAYQHLDEKAGRPVADEAEYDLREAARFFLDDVYREARIEWKNARHVAELKTVVKDTGDRWKAHGRAKDAVEAAFSYLRDPQAAKEWPSAVSRLVDAQDTYLAAALAFDTRASEIAEVHDRYMHEESLGYDEALKAAGYPQGKDWPIGSPGDYGRNYRGEYDSGTLAGQAQAAIKAQEEHVAKVGRLSGAVAN</sequence>
<evidence type="ECO:0000313" key="1">
    <source>
        <dbReference type="EMBL" id="GAA3153004.1"/>
    </source>
</evidence>
<dbReference type="EMBL" id="BAAAUG010000233">
    <property type="protein sequence ID" value="GAA3153004.1"/>
    <property type="molecule type" value="Genomic_DNA"/>
</dbReference>
<comment type="caution">
    <text evidence="1">The sequence shown here is derived from an EMBL/GenBank/DDBJ whole genome shotgun (WGS) entry which is preliminary data.</text>
</comment>
<protein>
    <submittedName>
        <fullName evidence="1">Uncharacterized protein</fullName>
    </submittedName>
</protein>
<dbReference type="RefSeq" id="WP_344530804.1">
    <property type="nucleotide sequence ID" value="NZ_BAAAUG010000233.1"/>
</dbReference>
<reference evidence="2" key="1">
    <citation type="journal article" date="2019" name="Int. J. Syst. Evol. Microbiol.">
        <title>The Global Catalogue of Microorganisms (GCM) 10K type strain sequencing project: providing services to taxonomists for standard genome sequencing and annotation.</title>
        <authorList>
            <consortium name="The Broad Institute Genomics Platform"/>
            <consortium name="The Broad Institute Genome Sequencing Center for Infectious Disease"/>
            <person name="Wu L."/>
            <person name="Ma J."/>
        </authorList>
    </citation>
    <scope>NUCLEOTIDE SEQUENCE [LARGE SCALE GENOMIC DNA]</scope>
    <source>
        <strain evidence="2">JCM 9092</strain>
    </source>
</reference>
<organism evidence="1 2">
    <name type="scientific">Streptomyces rectiviolaceus</name>
    <dbReference type="NCBI Taxonomy" id="332591"/>
    <lineage>
        <taxon>Bacteria</taxon>
        <taxon>Bacillati</taxon>
        <taxon>Actinomycetota</taxon>
        <taxon>Actinomycetes</taxon>
        <taxon>Kitasatosporales</taxon>
        <taxon>Streptomycetaceae</taxon>
        <taxon>Streptomyces</taxon>
    </lineage>
</organism>